<evidence type="ECO:0000256" key="1">
    <source>
        <dbReference type="ARBA" id="ARBA00022527"/>
    </source>
</evidence>
<keyword evidence="3 6" id="KW-0547">Nucleotide-binding</keyword>
<feature type="compositionally biased region" description="Basic and acidic residues" evidence="8">
    <location>
        <begin position="42"/>
        <end position="54"/>
    </location>
</feature>
<keyword evidence="1 7" id="KW-0723">Serine/threonine-protein kinase</keyword>
<dbReference type="InterPro" id="IPR013783">
    <property type="entry name" value="Ig-like_fold"/>
</dbReference>
<dbReference type="PANTHER" id="PTHR24342">
    <property type="entry name" value="SERINE/THREONINE-PROTEIN KINASE 17"/>
    <property type="match status" value="1"/>
</dbReference>
<evidence type="ECO:0000313" key="12">
    <source>
        <dbReference type="Proteomes" id="UP000663828"/>
    </source>
</evidence>
<evidence type="ECO:0000256" key="7">
    <source>
        <dbReference type="RuleBase" id="RU000304"/>
    </source>
</evidence>
<feature type="compositionally biased region" description="Polar residues" evidence="8">
    <location>
        <begin position="25"/>
        <end position="34"/>
    </location>
</feature>
<evidence type="ECO:0000256" key="2">
    <source>
        <dbReference type="ARBA" id="ARBA00022679"/>
    </source>
</evidence>
<keyword evidence="2" id="KW-0808">Transferase</keyword>
<dbReference type="GO" id="GO:0035556">
    <property type="term" value="P:intracellular signal transduction"/>
    <property type="evidence" value="ECO:0007669"/>
    <property type="project" value="TreeGrafter"/>
</dbReference>
<feature type="non-terminal residue" evidence="11">
    <location>
        <position position="369"/>
    </location>
</feature>
<dbReference type="GO" id="GO:0005524">
    <property type="term" value="F:ATP binding"/>
    <property type="evidence" value="ECO:0007669"/>
    <property type="project" value="UniProtKB-UniRule"/>
</dbReference>
<dbReference type="Gene3D" id="3.30.200.20">
    <property type="entry name" value="Phosphorylase Kinase, domain 1"/>
    <property type="match status" value="1"/>
</dbReference>
<accession>A0A816H4L9</accession>
<feature type="domain" description="Fibronectin type-III" evidence="10">
    <location>
        <begin position="1"/>
        <end position="34"/>
    </location>
</feature>
<feature type="region of interest" description="Disordered" evidence="8">
    <location>
        <begin position="19"/>
        <end position="54"/>
    </location>
</feature>
<dbReference type="SUPFAM" id="SSF56112">
    <property type="entry name" value="Protein kinase-like (PK-like)"/>
    <property type="match status" value="1"/>
</dbReference>
<dbReference type="InterPro" id="IPR036116">
    <property type="entry name" value="FN3_sf"/>
</dbReference>
<dbReference type="InterPro" id="IPR003961">
    <property type="entry name" value="FN3_dom"/>
</dbReference>
<keyword evidence="12" id="KW-1185">Reference proteome</keyword>
<feature type="domain" description="Protein kinase" evidence="9">
    <location>
        <begin position="89"/>
        <end position="344"/>
    </location>
</feature>
<dbReference type="FunFam" id="1.10.510.10:FF:000321">
    <property type="entry name" value="Bent, isoform C"/>
    <property type="match status" value="1"/>
</dbReference>
<dbReference type="PROSITE" id="PS50853">
    <property type="entry name" value="FN3"/>
    <property type="match status" value="1"/>
</dbReference>
<dbReference type="PROSITE" id="PS50011">
    <property type="entry name" value="PROTEIN_KINASE_DOM"/>
    <property type="match status" value="1"/>
</dbReference>
<dbReference type="CDD" id="cd00063">
    <property type="entry name" value="FN3"/>
    <property type="match status" value="1"/>
</dbReference>
<dbReference type="SUPFAM" id="SSF49265">
    <property type="entry name" value="Fibronectin type III"/>
    <property type="match status" value="1"/>
</dbReference>
<evidence type="ECO:0000256" key="5">
    <source>
        <dbReference type="ARBA" id="ARBA00022840"/>
    </source>
</evidence>
<keyword evidence="4" id="KW-0418">Kinase</keyword>
<dbReference type="GO" id="GO:0043065">
    <property type="term" value="P:positive regulation of apoptotic process"/>
    <property type="evidence" value="ECO:0007669"/>
    <property type="project" value="TreeGrafter"/>
</dbReference>
<dbReference type="Proteomes" id="UP000663828">
    <property type="component" value="Unassembled WGS sequence"/>
</dbReference>
<dbReference type="InterPro" id="IPR011009">
    <property type="entry name" value="Kinase-like_dom_sf"/>
</dbReference>
<evidence type="ECO:0000313" key="11">
    <source>
        <dbReference type="EMBL" id="CAF1682613.1"/>
    </source>
</evidence>
<dbReference type="PROSITE" id="PS00108">
    <property type="entry name" value="PROTEIN_KINASE_ST"/>
    <property type="match status" value="1"/>
</dbReference>
<dbReference type="Gene3D" id="2.60.40.10">
    <property type="entry name" value="Immunoglobulins"/>
    <property type="match status" value="1"/>
</dbReference>
<organism evidence="11 12">
    <name type="scientific">Adineta ricciae</name>
    <name type="common">Rotifer</name>
    <dbReference type="NCBI Taxonomy" id="249248"/>
    <lineage>
        <taxon>Eukaryota</taxon>
        <taxon>Metazoa</taxon>
        <taxon>Spiralia</taxon>
        <taxon>Gnathifera</taxon>
        <taxon>Rotifera</taxon>
        <taxon>Eurotatoria</taxon>
        <taxon>Bdelloidea</taxon>
        <taxon>Adinetida</taxon>
        <taxon>Adinetidae</taxon>
        <taxon>Adineta</taxon>
    </lineage>
</organism>
<gene>
    <name evidence="11" type="ORF">XAT740_LOCUS60964</name>
</gene>
<protein>
    <submittedName>
        <fullName evidence="11">Uncharacterized protein</fullName>
    </submittedName>
</protein>
<dbReference type="InterPro" id="IPR017441">
    <property type="entry name" value="Protein_kinase_ATP_BS"/>
</dbReference>
<dbReference type="Gene3D" id="1.10.510.10">
    <property type="entry name" value="Transferase(Phosphotransferase) domain 1"/>
    <property type="match status" value="1"/>
</dbReference>
<evidence type="ECO:0000259" key="9">
    <source>
        <dbReference type="PROSITE" id="PS50011"/>
    </source>
</evidence>
<dbReference type="EMBL" id="CAJNOR010015568">
    <property type="protein sequence ID" value="CAF1682613.1"/>
    <property type="molecule type" value="Genomic_DNA"/>
</dbReference>
<comment type="caution">
    <text evidence="11">The sequence shown here is derived from an EMBL/GenBank/DDBJ whole genome shotgun (WGS) entry which is preliminary data.</text>
</comment>
<feature type="binding site" evidence="6">
    <location>
        <position position="118"/>
    </location>
    <ligand>
        <name>ATP</name>
        <dbReference type="ChEBI" id="CHEBI:30616"/>
    </ligand>
</feature>
<reference evidence="11" key="1">
    <citation type="submission" date="2021-02" db="EMBL/GenBank/DDBJ databases">
        <authorList>
            <person name="Nowell W R."/>
        </authorList>
    </citation>
    <scope>NUCLEOTIDE SEQUENCE</scope>
</reference>
<proteinExistence type="inferred from homology"/>
<dbReference type="InterPro" id="IPR008271">
    <property type="entry name" value="Ser/Thr_kinase_AS"/>
</dbReference>
<dbReference type="SMART" id="SM00220">
    <property type="entry name" value="S_TKc"/>
    <property type="match status" value="1"/>
</dbReference>
<dbReference type="GO" id="GO:0005634">
    <property type="term" value="C:nucleus"/>
    <property type="evidence" value="ECO:0007669"/>
    <property type="project" value="TreeGrafter"/>
</dbReference>
<evidence type="ECO:0000259" key="10">
    <source>
        <dbReference type="PROSITE" id="PS50853"/>
    </source>
</evidence>
<dbReference type="PANTHER" id="PTHR24342:SF20">
    <property type="entry name" value="MYOSIN LIGHT CHAIN KINASE, SMOOTH MUSCLE"/>
    <property type="match status" value="1"/>
</dbReference>
<name>A0A816H4L9_ADIRI</name>
<dbReference type="PROSITE" id="PS00107">
    <property type="entry name" value="PROTEIN_KINASE_ATP"/>
    <property type="match status" value="1"/>
</dbReference>
<keyword evidence="5 6" id="KW-0067">ATP-binding</keyword>
<dbReference type="Pfam" id="PF00069">
    <property type="entry name" value="Pkinase"/>
    <property type="match status" value="1"/>
</dbReference>
<evidence type="ECO:0000256" key="6">
    <source>
        <dbReference type="PROSITE-ProRule" id="PRU10141"/>
    </source>
</evidence>
<dbReference type="GO" id="GO:0004674">
    <property type="term" value="F:protein serine/threonine kinase activity"/>
    <property type="evidence" value="ECO:0007669"/>
    <property type="project" value="UniProtKB-KW"/>
</dbReference>
<evidence type="ECO:0000256" key="4">
    <source>
        <dbReference type="ARBA" id="ARBA00022777"/>
    </source>
</evidence>
<dbReference type="AlphaFoldDB" id="A0A816H4L9"/>
<dbReference type="InterPro" id="IPR000719">
    <property type="entry name" value="Prot_kinase_dom"/>
</dbReference>
<comment type="similarity">
    <text evidence="7">Belongs to the protein kinase superfamily.</text>
</comment>
<evidence type="ECO:0000256" key="8">
    <source>
        <dbReference type="SAM" id="MobiDB-lite"/>
    </source>
</evidence>
<feature type="non-terminal residue" evidence="11">
    <location>
        <position position="1"/>
    </location>
</feature>
<evidence type="ECO:0000256" key="3">
    <source>
        <dbReference type="ARBA" id="ARBA00022741"/>
    </source>
</evidence>
<sequence length="369" mass="41998">LLPNKPYQFRILAENIFGAGEPSEPTKTVQTTDSDASRKRRTGNDDASRRKNKDLPKLDNYDRCFWDIWDKGRQPTRATLKHGSIYDYYDILEEIGRGAFGVVHRCIEKATGKTYAAKFIPTLTPADKATVRREIEVMADLNHPKLLHLHDAFEEEVEMAMVTEFIAGGELFDRIADPNYKMTEAEAIKYMRQICQGLRHMHENNVVHLDLKPENIMCETKNSTNIKICDFGLATKLDPNEVVKVSAATVEFAAPEIVDHDAVGFYTDMWAAGVLAYVILSGLSPFGGQDDNDTMENIRKCDVRFPNEVFGNISDDGKDFIKKLLLKSRNARMTVHDALDHPWLREDRSDLDSRIPSGRFDDIRQRTRA</sequence>